<evidence type="ECO:0000313" key="1">
    <source>
        <dbReference type="EMBL" id="KAF0352810.1"/>
    </source>
</evidence>
<keyword evidence="2" id="KW-1185">Reference proteome</keyword>
<protein>
    <submittedName>
        <fullName evidence="1">Uncharacterized protein</fullName>
    </submittedName>
</protein>
<evidence type="ECO:0000313" key="2">
    <source>
        <dbReference type="Proteomes" id="UP000439903"/>
    </source>
</evidence>
<dbReference type="OrthoDB" id="2445123at2759"/>
<organism evidence="1 2">
    <name type="scientific">Gigaspora margarita</name>
    <dbReference type="NCBI Taxonomy" id="4874"/>
    <lineage>
        <taxon>Eukaryota</taxon>
        <taxon>Fungi</taxon>
        <taxon>Fungi incertae sedis</taxon>
        <taxon>Mucoromycota</taxon>
        <taxon>Glomeromycotina</taxon>
        <taxon>Glomeromycetes</taxon>
        <taxon>Diversisporales</taxon>
        <taxon>Gigasporaceae</taxon>
        <taxon>Gigaspora</taxon>
    </lineage>
</organism>
<gene>
    <name evidence="1" type="ORF">F8M41_015183</name>
</gene>
<accession>A0A8H3WWS3</accession>
<sequence length="128" mass="15115">MSSNNITNNFKENLDKITTLNLEINSLKSDILELFDQIIERLENSTNNTPELNNELEDLYNQIEWKQIILDNTIAEFTDFINIDSIEGDKYLEETYDLTSQIIKYILELKRRKRRPSDPKTNPNPIHI</sequence>
<comment type="caution">
    <text evidence="1">The sequence shown here is derived from an EMBL/GenBank/DDBJ whole genome shotgun (WGS) entry which is preliminary data.</text>
</comment>
<dbReference type="AlphaFoldDB" id="A0A8H3WWS3"/>
<dbReference type="Proteomes" id="UP000439903">
    <property type="component" value="Unassembled WGS sequence"/>
</dbReference>
<name>A0A8H3WWS3_GIGMA</name>
<proteinExistence type="predicted"/>
<reference evidence="1 2" key="1">
    <citation type="journal article" date="2019" name="Environ. Microbiol.">
        <title>At the nexus of three kingdoms: the genome of the mycorrhizal fungus Gigaspora margarita provides insights into plant, endobacterial and fungal interactions.</title>
        <authorList>
            <person name="Venice F."/>
            <person name="Ghignone S."/>
            <person name="Salvioli di Fossalunga A."/>
            <person name="Amselem J."/>
            <person name="Novero M."/>
            <person name="Xianan X."/>
            <person name="Sedzielewska Toro K."/>
            <person name="Morin E."/>
            <person name="Lipzen A."/>
            <person name="Grigoriev I.V."/>
            <person name="Henrissat B."/>
            <person name="Martin F.M."/>
            <person name="Bonfante P."/>
        </authorList>
    </citation>
    <scope>NUCLEOTIDE SEQUENCE [LARGE SCALE GENOMIC DNA]</scope>
    <source>
        <strain evidence="1 2">BEG34</strain>
    </source>
</reference>
<dbReference type="EMBL" id="WTPW01003141">
    <property type="protein sequence ID" value="KAF0352810.1"/>
    <property type="molecule type" value="Genomic_DNA"/>
</dbReference>